<sequence length="266" mass="28718">MNTQQRPEASDGWRDPFEAAARRIVAASGIAEVVTVLTEDQPGIVVVQVRIEGDGWRDAVRGVARELAQETATGEIAIWMTQMAPRSGGAPLTLFAAVPASTLDRQGTGHLALRAATYLRAHEEKQQPPPRSPGNGAGISARPWPASTPVHCLRSFLEPRVVAHLAQDPCAALVALDDTEFPCVVVLRPTQPLASWQTPVERLVAAMHPPDQGLRVRLYSRVLEVPFAEGSRFALACSAVPEGLDSPELRARVAQRLLACLEQALR</sequence>
<evidence type="ECO:0000313" key="3">
    <source>
        <dbReference type="Proteomes" id="UP000067626"/>
    </source>
</evidence>
<dbReference type="AlphaFoldDB" id="A0A0K1ES88"/>
<accession>A0A0K1ES88</accession>
<organism evidence="2 3">
    <name type="scientific">Chondromyces crocatus</name>
    <dbReference type="NCBI Taxonomy" id="52"/>
    <lineage>
        <taxon>Bacteria</taxon>
        <taxon>Pseudomonadati</taxon>
        <taxon>Myxococcota</taxon>
        <taxon>Polyangia</taxon>
        <taxon>Polyangiales</taxon>
        <taxon>Polyangiaceae</taxon>
        <taxon>Chondromyces</taxon>
    </lineage>
</organism>
<dbReference type="STRING" id="52.CMC5_080320"/>
<name>A0A0K1ES88_CHOCO</name>
<reference evidence="2 3" key="1">
    <citation type="submission" date="2015-07" db="EMBL/GenBank/DDBJ databases">
        <title>Genome analysis of myxobacterium Chondromyces crocatus Cm c5 reveals a high potential for natural compound synthesis and the genetic basis for the loss of fruiting body formation.</title>
        <authorList>
            <person name="Zaburannyi N."/>
            <person name="Bunk B."/>
            <person name="Maier J."/>
            <person name="Overmann J."/>
            <person name="Mueller R."/>
        </authorList>
    </citation>
    <scope>NUCLEOTIDE SEQUENCE [LARGE SCALE GENOMIC DNA]</scope>
    <source>
        <strain evidence="2 3">Cm c5</strain>
    </source>
</reference>
<dbReference type="RefSeq" id="WP_050435213.1">
    <property type="nucleotide sequence ID" value="NZ_CP012159.1"/>
</dbReference>
<gene>
    <name evidence="2" type="ORF">CMC5_080320</name>
</gene>
<dbReference type="KEGG" id="ccro:CMC5_080320"/>
<protein>
    <submittedName>
        <fullName evidence="2">Uncharacterized protein</fullName>
    </submittedName>
</protein>
<evidence type="ECO:0000256" key="1">
    <source>
        <dbReference type="SAM" id="MobiDB-lite"/>
    </source>
</evidence>
<proteinExistence type="predicted"/>
<keyword evidence="3" id="KW-1185">Reference proteome</keyword>
<dbReference type="OrthoDB" id="9833309at2"/>
<dbReference type="Proteomes" id="UP000067626">
    <property type="component" value="Chromosome"/>
</dbReference>
<dbReference type="EMBL" id="CP012159">
    <property type="protein sequence ID" value="AKT43795.1"/>
    <property type="molecule type" value="Genomic_DNA"/>
</dbReference>
<evidence type="ECO:0000313" key="2">
    <source>
        <dbReference type="EMBL" id="AKT43795.1"/>
    </source>
</evidence>
<dbReference type="PATRIC" id="fig|52.7.peg.8835"/>
<feature type="region of interest" description="Disordered" evidence="1">
    <location>
        <begin position="122"/>
        <end position="141"/>
    </location>
</feature>